<dbReference type="PANTHER" id="PTHR42985:SF46">
    <property type="entry name" value="FI02923P-RELATED"/>
    <property type="match status" value="1"/>
</dbReference>
<dbReference type="STRING" id="36166.T1GYG0"/>
<dbReference type="OMA" id="CENEMEE"/>
<evidence type="ECO:0000256" key="5">
    <source>
        <dbReference type="ARBA" id="ARBA00022692"/>
    </source>
</evidence>
<dbReference type="EnsemblMetazoa" id="MESCA008887-RA">
    <property type="protein sequence ID" value="MESCA008887-PA"/>
    <property type="gene ID" value="MESCA008887"/>
</dbReference>
<keyword evidence="9 12" id="KW-0472">Membrane</keyword>
<protein>
    <submittedName>
        <fullName evidence="13">Uncharacterized protein</fullName>
    </submittedName>
</protein>
<evidence type="ECO:0000313" key="13">
    <source>
        <dbReference type="EnsemblMetazoa" id="MESCA008887-PA"/>
    </source>
</evidence>
<evidence type="ECO:0000256" key="4">
    <source>
        <dbReference type="ARBA" id="ARBA00022475"/>
    </source>
</evidence>
<feature type="transmembrane region" description="Helical" evidence="12">
    <location>
        <begin position="39"/>
        <end position="64"/>
    </location>
</feature>
<evidence type="ECO:0000256" key="11">
    <source>
        <dbReference type="RuleBase" id="RU362091"/>
    </source>
</evidence>
<reference evidence="13" key="2">
    <citation type="submission" date="2015-06" db="UniProtKB">
        <authorList>
            <consortium name="EnsemblMetazoa"/>
        </authorList>
    </citation>
    <scope>IDENTIFICATION</scope>
</reference>
<comment type="subcellular location">
    <subcellularLocation>
        <location evidence="1">Cell membrane</location>
        <topology evidence="1">Multi-pass membrane protein</topology>
    </subcellularLocation>
</comment>
<evidence type="ECO:0000256" key="12">
    <source>
        <dbReference type="SAM" id="Phobius"/>
    </source>
</evidence>
<keyword evidence="10" id="KW-0739">Sodium transport</keyword>
<dbReference type="AlphaFoldDB" id="T1GYG0"/>
<keyword evidence="7" id="KW-0915">Sodium</keyword>
<dbReference type="InterPro" id="IPR001734">
    <property type="entry name" value="Na/solute_symporter"/>
</dbReference>
<reference evidence="14" key="1">
    <citation type="submission" date="2013-02" db="EMBL/GenBank/DDBJ databases">
        <authorList>
            <person name="Hughes D."/>
        </authorList>
    </citation>
    <scope>NUCLEOTIDE SEQUENCE</scope>
    <source>
        <strain>Durham</strain>
        <strain evidence="14">NC isolate 2 -- Noor lab</strain>
    </source>
</reference>
<keyword evidence="14" id="KW-1185">Reference proteome</keyword>
<dbReference type="GO" id="GO:0006814">
    <property type="term" value="P:sodium ion transport"/>
    <property type="evidence" value="ECO:0007669"/>
    <property type="project" value="UniProtKB-KW"/>
</dbReference>
<feature type="transmembrane region" description="Helical" evidence="12">
    <location>
        <begin position="97"/>
        <end position="119"/>
    </location>
</feature>
<evidence type="ECO:0000256" key="10">
    <source>
        <dbReference type="ARBA" id="ARBA00023201"/>
    </source>
</evidence>
<dbReference type="InterPro" id="IPR051163">
    <property type="entry name" value="Sodium:Solute_Symporter_SSF"/>
</dbReference>
<dbReference type="PROSITE" id="PS50283">
    <property type="entry name" value="NA_SOLUT_SYMP_3"/>
    <property type="match status" value="1"/>
</dbReference>
<dbReference type="Pfam" id="PF00474">
    <property type="entry name" value="SSF"/>
    <property type="match status" value="1"/>
</dbReference>
<evidence type="ECO:0000256" key="6">
    <source>
        <dbReference type="ARBA" id="ARBA00022989"/>
    </source>
</evidence>
<evidence type="ECO:0000256" key="1">
    <source>
        <dbReference type="ARBA" id="ARBA00004651"/>
    </source>
</evidence>
<name>T1GYG0_MEGSC</name>
<keyword evidence="6 12" id="KW-1133">Transmembrane helix</keyword>
<evidence type="ECO:0000256" key="3">
    <source>
        <dbReference type="ARBA" id="ARBA00022448"/>
    </source>
</evidence>
<feature type="transmembrane region" description="Helical" evidence="12">
    <location>
        <begin position="201"/>
        <end position="223"/>
    </location>
</feature>
<dbReference type="GO" id="GO:0005886">
    <property type="term" value="C:plasma membrane"/>
    <property type="evidence" value="ECO:0007669"/>
    <property type="project" value="UniProtKB-SubCell"/>
</dbReference>
<feature type="transmembrane region" description="Helical" evidence="12">
    <location>
        <begin position="140"/>
        <end position="160"/>
    </location>
</feature>
<organism evidence="13 14">
    <name type="scientific">Megaselia scalaris</name>
    <name type="common">Humpbacked fly</name>
    <name type="synonym">Phora scalaris</name>
    <dbReference type="NCBI Taxonomy" id="36166"/>
    <lineage>
        <taxon>Eukaryota</taxon>
        <taxon>Metazoa</taxon>
        <taxon>Ecdysozoa</taxon>
        <taxon>Arthropoda</taxon>
        <taxon>Hexapoda</taxon>
        <taxon>Insecta</taxon>
        <taxon>Pterygota</taxon>
        <taxon>Neoptera</taxon>
        <taxon>Endopterygota</taxon>
        <taxon>Diptera</taxon>
        <taxon>Brachycera</taxon>
        <taxon>Muscomorpha</taxon>
        <taxon>Platypezoidea</taxon>
        <taxon>Phoridae</taxon>
        <taxon>Megaseliini</taxon>
        <taxon>Megaselia</taxon>
    </lineage>
</organism>
<feature type="transmembrane region" description="Helical" evidence="12">
    <location>
        <begin position="172"/>
        <end position="192"/>
    </location>
</feature>
<evidence type="ECO:0000256" key="8">
    <source>
        <dbReference type="ARBA" id="ARBA00023065"/>
    </source>
</evidence>
<dbReference type="Proteomes" id="UP000015102">
    <property type="component" value="Unassembled WGS sequence"/>
</dbReference>
<evidence type="ECO:0000256" key="9">
    <source>
        <dbReference type="ARBA" id="ARBA00023136"/>
    </source>
</evidence>
<dbReference type="InterPro" id="IPR038377">
    <property type="entry name" value="Na/Glc_symporter_sf"/>
</dbReference>
<dbReference type="GO" id="GO:0015293">
    <property type="term" value="F:symporter activity"/>
    <property type="evidence" value="ECO:0007669"/>
    <property type="project" value="TreeGrafter"/>
</dbReference>
<feature type="transmembrane region" description="Helical" evidence="12">
    <location>
        <begin position="263"/>
        <end position="285"/>
    </location>
</feature>
<dbReference type="Gene3D" id="1.20.1730.10">
    <property type="entry name" value="Sodium/glucose cotransporter"/>
    <property type="match status" value="1"/>
</dbReference>
<accession>T1GYG0</accession>
<comment type="similarity">
    <text evidence="2 11">Belongs to the sodium:solute symporter (SSF) (TC 2.A.21) family.</text>
</comment>
<feature type="transmembrane region" description="Helical" evidence="12">
    <location>
        <begin position="6"/>
        <end position="27"/>
    </location>
</feature>
<evidence type="ECO:0000256" key="7">
    <source>
        <dbReference type="ARBA" id="ARBA00023053"/>
    </source>
</evidence>
<dbReference type="HOGENOM" id="CLU_018808_11_1_1"/>
<dbReference type="EMBL" id="CAQQ02389173">
    <property type="status" value="NOT_ANNOTATED_CDS"/>
    <property type="molecule type" value="Genomic_DNA"/>
</dbReference>
<proteinExistence type="inferred from homology"/>
<dbReference type="PANTHER" id="PTHR42985">
    <property type="entry name" value="SODIUM-COUPLED MONOCARBOXYLATE TRANSPORTER"/>
    <property type="match status" value="1"/>
</dbReference>
<evidence type="ECO:0000256" key="2">
    <source>
        <dbReference type="ARBA" id="ARBA00006434"/>
    </source>
</evidence>
<keyword evidence="4" id="KW-1003">Cell membrane</keyword>
<keyword evidence="5 12" id="KW-0812">Transmembrane</keyword>
<evidence type="ECO:0000313" key="14">
    <source>
        <dbReference type="Proteomes" id="UP000015102"/>
    </source>
</evidence>
<keyword evidence="8" id="KW-0406">Ion transport</keyword>
<keyword evidence="3" id="KW-0813">Transport</keyword>
<sequence length="324" mass="36770">MWNSLISGILIMTCYIGLNQASVQRIVSLPSLKDARKAMIIFVFGFIITNFTVDFLGVIIASYFHECDPLKAGYIKTPDNMVSYFVTKTSSNIRGMYGIYMACIVCASLSTISANLNSLSGALFKDYIKSMIPTQRNENFIIKIIVFLSGCFLIFGGLILESLKSTAVQLSYTVFNLAYTSFISTFMLGFLAPRMRAKPMFIANIVGFLIMLAIILNGQYQYISGQFEYRPLEKNVQGCSLNVTIVDHHKPYPNKFDLFKMSYHWYVVLGSIITWTIAEVLNVVLSKEEIEEVDPKLFAPWIREKIIEARRDCENEMEEIVPLK</sequence>